<proteinExistence type="predicted"/>
<reference evidence="1" key="1">
    <citation type="submission" date="2023-05" db="EMBL/GenBank/DDBJ databases">
        <title>Nepenthes gracilis genome sequencing.</title>
        <authorList>
            <person name="Fukushima K."/>
        </authorList>
    </citation>
    <scope>NUCLEOTIDE SEQUENCE</scope>
    <source>
        <strain evidence="1">SING2019-196</strain>
    </source>
</reference>
<name>A0AAD3P1T1_NEPGR</name>
<accession>A0AAD3P1T1</accession>
<organism evidence="1 2">
    <name type="scientific">Nepenthes gracilis</name>
    <name type="common">Slender pitcher plant</name>
    <dbReference type="NCBI Taxonomy" id="150966"/>
    <lineage>
        <taxon>Eukaryota</taxon>
        <taxon>Viridiplantae</taxon>
        <taxon>Streptophyta</taxon>
        <taxon>Embryophyta</taxon>
        <taxon>Tracheophyta</taxon>
        <taxon>Spermatophyta</taxon>
        <taxon>Magnoliopsida</taxon>
        <taxon>eudicotyledons</taxon>
        <taxon>Gunneridae</taxon>
        <taxon>Pentapetalae</taxon>
        <taxon>Caryophyllales</taxon>
        <taxon>Nepenthaceae</taxon>
        <taxon>Nepenthes</taxon>
    </lineage>
</organism>
<dbReference type="AlphaFoldDB" id="A0AAD3P1T1"/>
<keyword evidence="2" id="KW-1185">Reference proteome</keyword>
<evidence type="ECO:0000313" key="1">
    <source>
        <dbReference type="EMBL" id="GMG98604.1"/>
    </source>
</evidence>
<protein>
    <submittedName>
        <fullName evidence="1">Uncharacterized protein</fullName>
    </submittedName>
</protein>
<sequence length="88" mass="9785">MDATADPAYCSVKCCFLKLQMGNSKLNTKATVPLFGITLDYCFLLHVTAGIDLQFLASTANMISARKWSAVQMTDFLQEFLDIMNLQP</sequence>
<evidence type="ECO:0000313" key="2">
    <source>
        <dbReference type="Proteomes" id="UP001279734"/>
    </source>
</evidence>
<dbReference type="Proteomes" id="UP001279734">
    <property type="component" value="Unassembled WGS sequence"/>
</dbReference>
<comment type="caution">
    <text evidence="1">The sequence shown here is derived from an EMBL/GenBank/DDBJ whole genome shotgun (WGS) entry which is preliminary data.</text>
</comment>
<dbReference type="EMBL" id="BSYO01000001">
    <property type="protein sequence ID" value="GMG98604.1"/>
    <property type="molecule type" value="Genomic_DNA"/>
</dbReference>
<gene>
    <name evidence="1" type="ORF">Nepgr_000444</name>
</gene>